<proteinExistence type="predicted"/>
<reference evidence="2" key="1">
    <citation type="submission" date="2015-03" db="EMBL/GenBank/DDBJ databases">
        <authorList>
            <consortium name="Pathogen Informatics"/>
        </authorList>
    </citation>
    <scope>NUCLEOTIDE SEQUENCE [LARGE SCALE GENOMIC DNA]</scope>
    <source>
        <strain evidence="2">K00500041</strain>
    </source>
</reference>
<organism evidence="1 2">
    <name type="scientific">Mycobacterium tuberculosis</name>
    <dbReference type="NCBI Taxonomy" id="1773"/>
    <lineage>
        <taxon>Bacteria</taxon>
        <taxon>Bacillati</taxon>
        <taxon>Actinomycetota</taxon>
        <taxon>Actinomycetes</taxon>
        <taxon>Mycobacteriales</taxon>
        <taxon>Mycobacteriaceae</taxon>
        <taxon>Mycobacterium</taxon>
        <taxon>Mycobacterium tuberculosis complex</taxon>
    </lineage>
</organism>
<accession>A0A0U0RS54</accession>
<gene>
    <name evidence="1" type="ORF">ERS007703_03201</name>
</gene>
<sequence>MCSVHGKSSALRHARTACINIIRTIRSTGHQQKTLKKRTFAS</sequence>
<name>A0A0U0RS54_MYCTX</name>
<evidence type="ECO:0000313" key="2">
    <source>
        <dbReference type="Proteomes" id="UP000038802"/>
    </source>
</evidence>
<dbReference type="EMBL" id="CSAE01000414">
    <property type="protein sequence ID" value="COW25926.1"/>
    <property type="molecule type" value="Genomic_DNA"/>
</dbReference>
<dbReference type="Proteomes" id="UP000038802">
    <property type="component" value="Unassembled WGS sequence"/>
</dbReference>
<protein>
    <submittedName>
        <fullName evidence="1">Uncharacterized protein</fullName>
    </submittedName>
</protein>
<evidence type="ECO:0000313" key="1">
    <source>
        <dbReference type="EMBL" id="COW25926.1"/>
    </source>
</evidence>
<dbReference type="AlphaFoldDB" id="A0A0U0RS54"/>